<dbReference type="HOGENOM" id="CLU_3326141_0_0_9"/>
<reference evidence="1 2" key="1">
    <citation type="journal article" date="2005" name="PLoS Genet.">
        <title>Life in hot carbon monoxide: the complete genome sequence of Carboxydothermus hydrogenoformans Z-2901.</title>
        <authorList>
            <person name="Wu M."/>
            <person name="Ren Q."/>
            <person name="Durkin A.S."/>
            <person name="Daugherty S.C."/>
            <person name="Brinkac L.M."/>
            <person name="Dodson R.J."/>
            <person name="Madupu R."/>
            <person name="Sullivan S.A."/>
            <person name="Kolonay J.F."/>
            <person name="Haft D.H."/>
            <person name="Nelson W.C."/>
            <person name="Tallon L.J."/>
            <person name="Jones K.M."/>
            <person name="Ulrich L.E."/>
            <person name="Gonzalez J.M."/>
            <person name="Zhulin I.B."/>
            <person name="Robb F.T."/>
            <person name="Eisen J.A."/>
        </authorList>
    </citation>
    <scope>NUCLEOTIDE SEQUENCE [LARGE SCALE GENOMIC DNA]</scope>
    <source>
        <strain evidence="2">ATCC BAA-161 / DSM 6008 / Z-2901</strain>
    </source>
</reference>
<evidence type="ECO:0000313" key="2">
    <source>
        <dbReference type="Proteomes" id="UP000002706"/>
    </source>
</evidence>
<dbReference type="Proteomes" id="UP000002706">
    <property type="component" value="Chromosome"/>
</dbReference>
<accession>Q3AFX5</accession>
<sequence>MLFYKKKRFRKPQKFKDQCKLNKKCKVLYGIKNFSQVY</sequence>
<gene>
    <name evidence="1" type="ordered locus">CHY_0087</name>
</gene>
<dbReference type="AlphaFoldDB" id="Q3AFX5"/>
<proteinExistence type="predicted"/>
<name>Q3AFX5_CARHZ</name>
<organism evidence="1 2">
    <name type="scientific">Carboxydothermus hydrogenoformans (strain ATCC BAA-161 / DSM 6008 / Z-2901)</name>
    <dbReference type="NCBI Taxonomy" id="246194"/>
    <lineage>
        <taxon>Bacteria</taxon>
        <taxon>Bacillati</taxon>
        <taxon>Bacillota</taxon>
        <taxon>Clostridia</taxon>
        <taxon>Thermoanaerobacterales</taxon>
        <taxon>Thermoanaerobacteraceae</taxon>
        <taxon>Carboxydothermus</taxon>
    </lineage>
</organism>
<protein>
    <submittedName>
        <fullName evidence="1">Uncharacterized protein</fullName>
    </submittedName>
</protein>
<dbReference type="STRING" id="246194.CHY_0087"/>
<evidence type="ECO:0000313" key="1">
    <source>
        <dbReference type="EMBL" id="ABB15565.1"/>
    </source>
</evidence>
<dbReference type="EMBL" id="CP000141">
    <property type="protein sequence ID" value="ABB15565.1"/>
    <property type="molecule type" value="Genomic_DNA"/>
</dbReference>
<keyword evidence="2" id="KW-1185">Reference proteome</keyword>
<dbReference type="KEGG" id="chy:CHY_0087"/>
<dbReference type="InParanoid" id="Q3AFX5"/>